<name>A0A2I2KJB0_9ACTN</name>
<feature type="compositionally biased region" description="Basic and acidic residues" evidence="1">
    <location>
        <begin position="142"/>
        <end position="159"/>
    </location>
</feature>
<proteinExistence type="predicted"/>
<feature type="compositionally biased region" description="Gly residues" evidence="1">
    <location>
        <begin position="1"/>
        <end position="13"/>
    </location>
</feature>
<feature type="region of interest" description="Disordered" evidence="1">
    <location>
        <begin position="1"/>
        <end position="44"/>
    </location>
</feature>
<dbReference type="EMBL" id="FZMO01000014">
    <property type="protein sequence ID" value="SNQ45753.1"/>
    <property type="molecule type" value="Genomic_DNA"/>
</dbReference>
<evidence type="ECO:0000256" key="1">
    <source>
        <dbReference type="SAM" id="MobiDB-lite"/>
    </source>
</evidence>
<organism evidence="2 3">
    <name type="scientific">Frankia canadensis</name>
    <dbReference type="NCBI Taxonomy" id="1836972"/>
    <lineage>
        <taxon>Bacteria</taxon>
        <taxon>Bacillati</taxon>
        <taxon>Actinomycetota</taxon>
        <taxon>Actinomycetes</taxon>
        <taxon>Frankiales</taxon>
        <taxon>Frankiaceae</taxon>
        <taxon>Frankia</taxon>
    </lineage>
</organism>
<gene>
    <name evidence="2" type="ORF">FRACA_1100006</name>
</gene>
<evidence type="ECO:0000313" key="2">
    <source>
        <dbReference type="EMBL" id="SNQ45753.1"/>
    </source>
</evidence>
<reference evidence="2 3" key="1">
    <citation type="submission" date="2017-06" db="EMBL/GenBank/DDBJ databases">
        <authorList>
            <person name="Kim H.J."/>
            <person name="Triplett B.A."/>
        </authorList>
    </citation>
    <scope>NUCLEOTIDE SEQUENCE [LARGE SCALE GENOMIC DNA]</scope>
    <source>
        <strain evidence="2">FRACA_ARgP5</strain>
    </source>
</reference>
<accession>A0A2I2KJB0</accession>
<feature type="region of interest" description="Disordered" evidence="1">
    <location>
        <begin position="215"/>
        <end position="262"/>
    </location>
</feature>
<keyword evidence="3" id="KW-1185">Reference proteome</keyword>
<feature type="region of interest" description="Disordered" evidence="1">
    <location>
        <begin position="86"/>
        <end position="161"/>
    </location>
</feature>
<dbReference type="Proteomes" id="UP000234331">
    <property type="component" value="Unassembled WGS sequence"/>
</dbReference>
<feature type="compositionally biased region" description="Basic and acidic residues" evidence="1">
    <location>
        <begin position="96"/>
        <end position="111"/>
    </location>
</feature>
<sequence>MGAVGDGPGGLVGGEDDAAAGDGRGGELQRGGRQAVGEQLHARAQMQRVDHQAVLVDEVVLDERVGEPGGAVDLQLSPRLPLQLGDGGGDVTLEQGRARPADAGQRGRRDVLGQPVQRSGDRVVGVGDLRPVLGEDLVGRPSEQERVRVPEPADDRRPDLLVPVGELPSAVREPVSGVLLRSARRLHDAVQGDESLQSEPHDDLLGFRGERSYHWDTVPNPISSPPARRVHGRPPEAIATDTGLRRDSVKPAAARSLHRCAR</sequence>
<evidence type="ECO:0000313" key="3">
    <source>
        <dbReference type="Proteomes" id="UP000234331"/>
    </source>
</evidence>
<dbReference type="AlphaFoldDB" id="A0A2I2KJB0"/>
<protein>
    <submittedName>
        <fullName evidence="2">Uncharacterized protein</fullName>
    </submittedName>
</protein>